<proteinExistence type="predicted"/>
<dbReference type="EMBL" id="CP078078">
    <property type="protein sequence ID" value="UPL19080.1"/>
    <property type="molecule type" value="Genomic_DNA"/>
</dbReference>
<dbReference type="InterPro" id="IPR036388">
    <property type="entry name" value="WH-like_DNA-bd_sf"/>
</dbReference>
<dbReference type="Gene3D" id="1.10.10.10">
    <property type="entry name" value="Winged helix-like DNA-binding domain superfamily/Winged helix DNA-binding domain"/>
    <property type="match status" value="1"/>
</dbReference>
<dbReference type="SMART" id="SM00347">
    <property type="entry name" value="HTH_MARR"/>
    <property type="match status" value="1"/>
</dbReference>
<dbReference type="InterPro" id="IPR000835">
    <property type="entry name" value="HTH_MarR-typ"/>
</dbReference>
<feature type="domain" description="HTH marR-type" evidence="1">
    <location>
        <begin position="29"/>
        <end position="129"/>
    </location>
</feature>
<keyword evidence="3" id="KW-1185">Reference proteome</keyword>
<sequence length="147" mass="16239">MGNGLDVVASELARDVEEFRRAEAQLRRRLAATRQPNETDRSAMRIIASAPVDSPVTPGELAAQLGVSTAAVTSVVRRLAERGQVVVAVHPDDARSKIIRPSLRDLHSPADEISRRIERVEREFAPEQLAAISLFLRRLAREIEGIE</sequence>
<reference evidence="2 3" key="1">
    <citation type="submission" date="2021-06" db="EMBL/GenBank/DDBJ databases">
        <title>Genome-based taxonomic framework of Microbacterium strains isolated from marine environment, the description of four new species and reclassification of four preexisting species.</title>
        <authorList>
            <person name="Lee S.D."/>
            <person name="Kim S.-M."/>
            <person name="Byeon Y.-S."/>
            <person name="Yang H.L."/>
            <person name="Kim I.S."/>
        </authorList>
    </citation>
    <scope>NUCLEOTIDE SEQUENCE [LARGE SCALE GENOMIC DNA]</scope>
    <source>
        <strain evidence="2 3">KSW4-10</strain>
    </source>
</reference>
<evidence type="ECO:0000259" key="1">
    <source>
        <dbReference type="SMART" id="SM00347"/>
    </source>
</evidence>
<name>A0ABY4J239_9MICO</name>
<gene>
    <name evidence="2" type="ORF">KV397_15560</name>
</gene>
<dbReference type="Proteomes" id="UP000830631">
    <property type="component" value="Chromosome"/>
</dbReference>
<organism evidence="2 3">
    <name type="scientific">Microbacterium aurugineum</name>
    <dbReference type="NCBI Taxonomy" id="2851642"/>
    <lineage>
        <taxon>Bacteria</taxon>
        <taxon>Bacillati</taxon>
        <taxon>Actinomycetota</taxon>
        <taxon>Actinomycetes</taxon>
        <taxon>Micrococcales</taxon>
        <taxon>Microbacteriaceae</taxon>
        <taxon>Microbacterium</taxon>
    </lineage>
</organism>
<protein>
    <submittedName>
        <fullName evidence="2">MarR family transcriptional regulator</fullName>
    </submittedName>
</protein>
<accession>A0ABY4J239</accession>
<dbReference type="RefSeq" id="WP_261811675.1">
    <property type="nucleotide sequence ID" value="NZ_CP078078.1"/>
</dbReference>
<dbReference type="InterPro" id="IPR036390">
    <property type="entry name" value="WH_DNA-bd_sf"/>
</dbReference>
<dbReference type="SUPFAM" id="SSF46785">
    <property type="entry name" value="Winged helix' DNA-binding domain"/>
    <property type="match status" value="1"/>
</dbReference>
<dbReference type="Pfam" id="PF12802">
    <property type="entry name" value="MarR_2"/>
    <property type="match status" value="1"/>
</dbReference>
<evidence type="ECO:0000313" key="3">
    <source>
        <dbReference type="Proteomes" id="UP000830631"/>
    </source>
</evidence>
<evidence type="ECO:0000313" key="2">
    <source>
        <dbReference type="EMBL" id="UPL19080.1"/>
    </source>
</evidence>